<keyword evidence="3" id="KW-1185">Reference proteome</keyword>
<evidence type="ECO:0000256" key="1">
    <source>
        <dbReference type="SAM" id="MobiDB-lite"/>
    </source>
</evidence>
<accession>A0ABW2EPD0</accession>
<keyword evidence="2" id="KW-0946">Virion</keyword>
<dbReference type="InterPro" id="IPR012851">
    <property type="entry name" value="Spore_coat_CotF-like"/>
</dbReference>
<organism evidence="2 3">
    <name type="scientific">Halobacillus seohaensis</name>
    <dbReference type="NCBI Taxonomy" id="447421"/>
    <lineage>
        <taxon>Bacteria</taxon>
        <taxon>Bacillati</taxon>
        <taxon>Bacillota</taxon>
        <taxon>Bacilli</taxon>
        <taxon>Bacillales</taxon>
        <taxon>Bacillaceae</taxon>
        <taxon>Halobacillus</taxon>
    </lineage>
</organism>
<gene>
    <name evidence="2" type="ORF">ACFQIC_19755</name>
</gene>
<name>A0ABW2EPD0_9BACI</name>
<feature type="region of interest" description="Disordered" evidence="1">
    <location>
        <begin position="1"/>
        <end position="27"/>
    </location>
</feature>
<dbReference type="RefSeq" id="WP_204708348.1">
    <property type="nucleotide sequence ID" value="NZ_JBHSZV010000062.1"/>
</dbReference>
<dbReference type="Proteomes" id="UP001596410">
    <property type="component" value="Unassembled WGS sequence"/>
</dbReference>
<sequence length="113" mass="13293">MPQNQQQQNKIQNPETSVPKTPQMNERDFINDLLTTEKYMTSAYNVALNEASNQTLYQDLATIFKETQDCQRTLYNLMFKNGWYAVEQADQTKIQNSYQQFSGYKSQLPYMVQ</sequence>
<keyword evidence="2" id="KW-0167">Capsid protein</keyword>
<dbReference type="Pfam" id="PF07875">
    <property type="entry name" value="Coat_F"/>
    <property type="match status" value="1"/>
</dbReference>
<reference evidence="3" key="1">
    <citation type="journal article" date="2019" name="Int. J. Syst. Evol. Microbiol.">
        <title>The Global Catalogue of Microorganisms (GCM) 10K type strain sequencing project: providing services to taxonomists for standard genome sequencing and annotation.</title>
        <authorList>
            <consortium name="The Broad Institute Genomics Platform"/>
            <consortium name="The Broad Institute Genome Sequencing Center for Infectious Disease"/>
            <person name="Wu L."/>
            <person name="Ma J."/>
        </authorList>
    </citation>
    <scope>NUCLEOTIDE SEQUENCE [LARGE SCALE GENOMIC DNA]</scope>
    <source>
        <strain evidence="3">CGMCC 4.1621</strain>
    </source>
</reference>
<comment type="caution">
    <text evidence="2">The sequence shown here is derived from an EMBL/GenBank/DDBJ whole genome shotgun (WGS) entry which is preliminary data.</text>
</comment>
<evidence type="ECO:0000313" key="2">
    <source>
        <dbReference type="EMBL" id="MFC7064035.1"/>
    </source>
</evidence>
<feature type="compositionally biased region" description="Low complexity" evidence="1">
    <location>
        <begin position="1"/>
        <end position="13"/>
    </location>
</feature>
<proteinExistence type="predicted"/>
<evidence type="ECO:0000313" key="3">
    <source>
        <dbReference type="Proteomes" id="UP001596410"/>
    </source>
</evidence>
<protein>
    <submittedName>
        <fullName evidence="2">Spore coat protein</fullName>
    </submittedName>
</protein>
<feature type="compositionally biased region" description="Polar residues" evidence="1">
    <location>
        <begin position="14"/>
        <end position="24"/>
    </location>
</feature>
<dbReference type="EMBL" id="JBHSZV010000062">
    <property type="protein sequence ID" value="MFC7064035.1"/>
    <property type="molecule type" value="Genomic_DNA"/>
</dbReference>